<keyword evidence="4" id="KW-0378">Hydrolase</keyword>
<dbReference type="GO" id="GO:0016020">
    <property type="term" value="C:membrane"/>
    <property type="evidence" value="ECO:0007669"/>
    <property type="project" value="UniProtKB-SubCell"/>
</dbReference>
<keyword evidence="5 7" id="KW-1133">Transmembrane helix</keyword>
<evidence type="ECO:0000313" key="9">
    <source>
        <dbReference type="EMBL" id="TCS59793.1"/>
    </source>
</evidence>
<dbReference type="PANTHER" id="PTHR43731">
    <property type="entry name" value="RHOMBOID PROTEASE"/>
    <property type="match status" value="1"/>
</dbReference>
<feature type="transmembrane region" description="Helical" evidence="7">
    <location>
        <begin position="149"/>
        <end position="169"/>
    </location>
</feature>
<keyword evidence="6 7" id="KW-0472">Membrane</keyword>
<keyword evidence="9" id="KW-0645">Protease</keyword>
<organism evidence="9 10">
    <name type="scientific">Primorskyibacter sedentarius</name>
    <dbReference type="NCBI Taxonomy" id="745311"/>
    <lineage>
        <taxon>Bacteria</taxon>
        <taxon>Pseudomonadati</taxon>
        <taxon>Pseudomonadota</taxon>
        <taxon>Alphaproteobacteria</taxon>
        <taxon>Rhodobacterales</taxon>
        <taxon>Roseobacteraceae</taxon>
        <taxon>Primorskyibacter</taxon>
    </lineage>
</organism>
<sequence>MLLSSGAAQGHCLRMSTRISSSEFSIRKPWLVIFLIAVCTGIEGLLQLAEFLDLAPRLRATVYENGGFWSGLLRNWQPNYAAQPYTMFLTYGFLHGGLVHMAVNMLTLWSLGREVVDRVGSWGFALLYFGAMIGGGVGHAALATGPAPMVGASGALFGLAGGLLAWAYVDRYTLQETLWPILRAAAILAALNLVLWWAMDGLLAWQAHLGGFVAGWVLALLIDPRPHTE</sequence>
<protein>
    <submittedName>
        <fullName evidence="9">Membrane associated rhomboid family serine protease</fullName>
    </submittedName>
</protein>
<dbReference type="InterPro" id="IPR035952">
    <property type="entry name" value="Rhomboid-like_sf"/>
</dbReference>
<evidence type="ECO:0000256" key="2">
    <source>
        <dbReference type="ARBA" id="ARBA00009045"/>
    </source>
</evidence>
<name>A0A4R3J4R3_9RHOB</name>
<dbReference type="GO" id="GO:0004252">
    <property type="term" value="F:serine-type endopeptidase activity"/>
    <property type="evidence" value="ECO:0007669"/>
    <property type="project" value="InterPro"/>
</dbReference>
<comment type="similarity">
    <text evidence="2">Belongs to the peptidase S54 family.</text>
</comment>
<dbReference type="GO" id="GO:0006508">
    <property type="term" value="P:proteolysis"/>
    <property type="evidence" value="ECO:0007669"/>
    <property type="project" value="UniProtKB-KW"/>
</dbReference>
<feature type="transmembrane region" description="Helical" evidence="7">
    <location>
        <begin position="88"/>
        <end position="111"/>
    </location>
</feature>
<evidence type="ECO:0000256" key="4">
    <source>
        <dbReference type="ARBA" id="ARBA00022801"/>
    </source>
</evidence>
<feature type="domain" description="Peptidase S54 rhomboid" evidence="8">
    <location>
        <begin position="87"/>
        <end position="222"/>
    </location>
</feature>
<reference evidence="9 10" key="1">
    <citation type="submission" date="2019-03" db="EMBL/GenBank/DDBJ databases">
        <title>Genomic Encyclopedia of Type Strains, Phase IV (KMG-IV): sequencing the most valuable type-strain genomes for metagenomic binning, comparative biology and taxonomic classification.</title>
        <authorList>
            <person name="Goeker M."/>
        </authorList>
    </citation>
    <scope>NUCLEOTIDE SEQUENCE [LARGE SCALE GENOMIC DNA]</scope>
    <source>
        <strain evidence="9 10">DSM 104836</strain>
    </source>
</reference>
<dbReference type="InterPro" id="IPR050925">
    <property type="entry name" value="Rhomboid_protease_S54"/>
</dbReference>
<proteinExistence type="inferred from homology"/>
<comment type="subcellular location">
    <subcellularLocation>
        <location evidence="1">Membrane</location>
        <topology evidence="1">Multi-pass membrane protein</topology>
    </subcellularLocation>
</comment>
<keyword evidence="3 7" id="KW-0812">Transmembrane</keyword>
<dbReference type="InterPro" id="IPR022764">
    <property type="entry name" value="Peptidase_S54_rhomboid_dom"/>
</dbReference>
<dbReference type="AlphaFoldDB" id="A0A4R3J4R3"/>
<feature type="transmembrane region" description="Helical" evidence="7">
    <location>
        <begin position="181"/>
        <end position="199"/>
    </location>
</feature>
<evidence type="ECO:0000256" key="1">
    <source>
        <dbReference type="ARBA" id="ARBA00004141"/>
    </source>
</evidence>
<evidence type="ECO:0000313" key="10">
    <source>
        <dbReference type="Proteomes" id="UP000295696"/>
    </source>
</evidence>
<evidence type="ECO:0000256" key="5">
    <source>
        <dbReference type="ARBA" id="ARBA00022989"/>
    </source>
</evidence>
<evidence type="ECO:0000259" key="8">
    <source>
        <dbReference type="Pfam" id="PF01694"/>
    </source>
</evidence>
<evidence type="ECO:0000256" key="3">
    <source>
        <dbReference type="ARBA" id="ARBA00022692"/>
    </source>
</evidence>
<evidence type="ECO:0000256" key="7">
    <source>
        <dbReference type="SAM" id="Phobius"/>
    </source>
</evidence>
<comment type="caution">
    <text evidence="9">The sequence shown here is derived from an EMBL/GenBank/DDBJ whole genome shotgun (WGS) entry which is preliminary data.</text>
</comment>
<dbReference type="PANTHER" id="PTHR43731:SF14">
    <property type="entry name" value="PRESENILIN-ASSOCIATED RHOMBOID-LIKE PROTEIN, MITOCHONDRIAL"/>
    <property type="match status" value="1"/>
</dbReference>
<gene>
    <name evidence="9" type="ORF">EDD52_1184</name>
</gene>
<keyword evidence="10" id="KW-1185">Reference proteome</keyword>
<accession>A0A4R3J4R3</accession>
<dbReference type="EMBL" id="SLZU01000018">
    <property type="protein sequence ID" value="TCS59793.1"/>
    <property type="molecule type" value="Genomic_DNA"/>
</dbReference>
<dbReference type="Pfam" id="PF01694">
    <property type="entry name" value="Rhomboid"/>
    <property type="match status" value="1"/>
</dbReference>
<feature type="transmembrane region" description="Helical" evidence="7">
    <location>
        <begin position="205"/>
        <end position="222"/>
    </location>
</feature>
<feature type="transmembrane region" description="Helical" evidence="7">
    <location>
        <begin position="30"/>
        <end position="49"/>
    </location>
</feature>
<dbReference type="SUPFAM" id="SSF144091">
    <property type="entry name" value="Rhomboid-like"/>
    <property type="match status" value="1"/>
</dbReference>
<evidence type="ECO:0000256" key="6">
    <source>
        <dbReference type="ARBA" id="ARBA00023136"/>
    </source>
</evidence>
<feature type="transmembrane region" description="Helical" evidence="7">
    <location>
        <begin position="123"/>
        <end position="143"/>
    </location>
</feature>
<dbReference type="Proteomes" id="UP000295696">
    <property type="component" value="Unassembled WGS sequence"/>
</dbReference>
<dbReference type="Gene3D" id="1.20.1540.10">
    <property type="entry name" value="Rhomboid-like"/>
    <property type="match status" value="1"/>
</dbReference>